<dbReference type="InterPro" id="IPR009078">
    <property type="entry name" value="Ferritin-like_SF"/>
</dbReference>
<dbReference type="HOGENOM" id="CLU_1106729_0_0_3"/>
<dbReference type="SUPFAM" id="SSF47240">
    <property type="entry name" value="Ferritin-like"/>
    <property type="match status" value="1"/>
</dbReference>
<feature type="region of interest" description="Disordered" evidence="2">
    <location>
        <begin position="1"/>
        <end position="31"/>
    </location>
</feature>
<keyword evidence="1" id="KW-0456">Lyase</keyword>
<evidence type="ECO:0000256" key="1">
    <source>
        <dbReference type="HAMAP-Rule" id="MF_00931"/>
    </source>
</evidence>
<feature type="binding site" evidence="1">
    <location>
        <position position="53"/>
    </location>
    <ligand>
        <name>Fe cation</name>
        <dbReference type="ChEBI" id="CHEBI:24875"/>
        <label>1</label>
    </ligand>
</feature>
<feature type="compositionally biased region" description="Polar residues" evidence="2">
    <location>
        <begin position="1"/>
        <end position="11"/>
    </location>
</feature>
<feature type="binding site" evidence="1">
    <location>
        <position position="81"/>
    </location>
    <ligand>
        <name>Fe cation</name>
        <dbReference type="ChEBI" id="CHEBI:24875"/>
        <label>1</label>
    </ligand>
</feature>
<evidence type="ECO:0000256" key="2">
    <source>
        <dbReference type="SAM" id="MobiDB-lite"/>
    </source>
</evidence>
<dbReference type="InterPro" id="IPR012347">
    <property type="entry name" value="Ferritin-like"/>
</dbReference>
<dbReference type="InterPro" id="IPR022612">
    <property type="entry name" value="Ald_deCOase"/>
</dbReference>
<evidence type="ECO:0000313" key="4">
    <source>
        <dbReference type="Proteomes" id="UP000002014"/>
    </source>
</evidence>
<protein>
    <recommendedName>
        <fullName evidence="1">Aldehyde decarbonylase</fullName>
        <shortName evidence="1">AD</shortName>
        <ecNumber evidence="1">4.1.99.5</ecNumber>
    </recommendedName>
    <alternativeName>
        <fullName evidence="1">Fatty aldehyde decarbonylase</fullName>
    </alternativeName>
</protein>
<comment type="similarity">
    <text evidence="1">Belongs to the aldehyde decarbonylase family.</text>
</comment>
<dbReference type="NCBIfam" id="TIGR04059">
    <property type="entry name" value="Ald_deCOase"/>
    <property type="match status" value="1"/>
</dbReference>
<feature type="binding site" evidence="1">
    <location>
        <position position="81"/>
    </location>
    <ligand>
        <name>Fe cation</name>
        <dbReference type="ChEBI" id="CHEBI:24875"/>
        <label>2</label>
    </ligand>
</feature>
<dbReference type="CDD" id="cd00657">
    <property type="entry name" value="Ferritin_like"/>
    <property type="match status" value="1"/>
</dbReference>
<dbReference type="KEGG" id="pmh:P9215_06131"/>
<accession>A8G3P7</accession>
<reference evidence="3 4" key="1">
    <citation type="journal article" date="2007" name="PLoS Genet.">
        <title>Patterns and implications of gene gain and loss in the evolution of Prochlorococcus.</title>
        <authorList>
            <person name="Kettler G.C."/>
            <person name="Martiny A.C."/>
            <person name="Huang K."/>
            <person name="Zucker J."/>
            <person name="Coleman M.L."/>
            <person name="Rodrigue S."/>
            <person name="Chen F."/>
            <person name="Lapidus A."/>
            <person name="Ferriera S."/>
            <person name="Johnson J."/>
            <person name="Steglich C."/>
            <person name="Church G.M."/>
            <person name="Richardson P."/>
            <person name="Chisholm S.W."/>
        </authorList>
    </citation>
    <scope>NUCLEOTIDE SEQUENCE [LARGE SCALE GENOMIC DNA]</scope>
    <source>
        <strain evidence="3 4">MIT 9215</strain>
    </source>
</reference>
<gene>
    <name evidence="3" type="ordered locus">P9215_06131</name>
</gene>
<feature type="binding site" evidence="1">
    <location>
        <position position="84"/>
    </location>
    <ligand>
        <name>Fe cation</name>
        <dbReference type="ChEBI" id="CHEBI:24875"/>
        <label>1</label>
    </ligand>
</feature>
<name>A8G3P7_PROM2</name>
<keyword evidence="1" id="KW-0408">Iron</keyword>
<dbReference type="EMBL" id="CP000825">
    <property type="protein sequence ID" value="ABV50228.1"/>
    <property type="molecule type" value="Genomic_DNA"/>
</dbReference>
<organism evidence="3 4">
    <name type="scientific">Prochlorococcus marinus (strain MIT 9215)</name>
    <dbReference type="NCBI Taxonomy" id="93060"/>
    <lineage>
        <taxon>Bacteria</taxon>
        <taxon>Bacillati</taxon>
        <taxon>Cyanobacteriota</taxon>
        <taxon>Cyanophyceae</taxon>
        <taxon>Synechococcales</taxon>
        <taxon>Prochlorococcaceae</taxon>
        <taxon>Prochlorococcus</taxon>
    </lineage>
</organism>
<comment type="function">
    <text evidence="1">Catalyzes the decarbonylation of fatty aldehydes to alkanes.</text>
</comment>
<dbReference type="AlphaFoldDB" id="A8G3P7"/>
<dbReference type="Pfam" id="PF11266">
    <property type="entry name" value="Ald_deCOase"/>
    <property type="match status" value="1"/>
</dbReference>
<dbReference type="Gene3D" id="1.20.1260.10">
    <property type="match status" value="1"/>
</dbReference>
<feature type="binding site" evidence="1">
    <location>
        <position position="136"/>
    </location>
    <ligand>
        <name>Fe cation</name>
        <dbReference type="ChEBI" id="CHEBI:24875"/>
        <label>2</label>
    </ligand>
</feature>
<dbReference type="eggNOG" id="COG3396">
    <property type="taxonomic scope" value="Bacteria"/>
</dbReference>
<feature type="binding site" evidence="1">
    <location>
        <position position="168"/>
    </location>
    <ligand>
        <name>Fe cation</name>
        <dbReference type="ChEBI" id="CHEBI:24875"/>
        <label>2</label>
    </ligand>
</feature>
<dbReference type="EC" id="4.1.99.5" evidence="1"/>
<dbReference type="HAMAP" id="MF_00931">
    <property type="entry name" value="Aldeh_decarbonylase"/>
    <property type="match status" value="1"/>
</dbReference>
<sequence length="250" mass="28114">MNKSLTDMQTLESKKDIQLEGSTDNDSANLPDFTTDAYKDAYSRINAIVIEGEQEAYDNYISIATLLPNDSEELTKLAKMELKHKRGFTACGKNLGVEADMPFAKEFFSKLHGNFQIALKDGNLTTCLLIQAILIEAFAISAYHVYIRVADPFAKKITQGVVNDEYLHLNYGEKWLKENLHTCKDELIAANKVNLPLIKKMLDQVAEDAATLSMDKEELMEEFMIAYQDALLEMGLDNREIARMAMAAIV</sequence>
<comment type="catalytic activity">
    <reaction evidence="1">
        <text>a long-chain fatty aldehyde + 2 NADPH + O2 + H(+) = a long-chain alkane + formate + 2 NADP(+) + H2O</text>
        <dbReference type="Rhea" id="RHEA:21440"/>
        <dbReference type="ChEBI" id="CHEBI:15377"/>
        <dbReference type="ChEBI" id="CHEBI:15378"/>
        <dbReference type="ChEBI" id="CHEBI:15379"/>
        <dbReference type="ChEBI" id="CHEBI:15740"/>
        <dbReference type="ChEBI" id="CHEBI:17176"/>
        <dbReference type="ChEBI" id="CHEBI:57783"/>
        <dbReference type="ChEBI" id="CHEBI:58349"/>
        <dbReference type="ChEBI" id="CHEBI:83563"/>
        <dbReference type="EC" id="4.1.99.5"/>
    </reaction>
</comment>
<proteinExistence type="inferred from homology"/>
<evidence type="ECO:0000313" key="3">
    <source>
        <dbReference type="EMBL" id="ABV50228.1"/>
    </source>
</evidence>
<dbReference type="GO" id="GO:0071771">
    <property type="term" value="F:aldehyde oxygenase (deformylating) activity"/>
    <property type="evidence" value="ECO:0007669"/>
    <property type="project" value="UniProtKB-UniRule"/>
</dbReference>
<dbReference type="STRING" id="93060.P9215_06131"/>
<dbReference type="Proteomes" id="UP000002014">
    <property type="component" value="Chromosome"/>
</dbReference>
<dbReference type="GO" id="GO:0046914">
    <property type="term" value="F:transition metal ion binding"/>
    <property type="evidence" value="ECO:0007669"/>
    <property type="project" value="UniProtKB-UniRule"/>
</dbReference>
<keyword evidence="1" id="KW-0521">NADP</keyword>
<keyword evidence="1" id="KW-0479">Metal-binding</keyword>